<evidence type="ECO:0000313" key="4">
    <source>
        <dbReference type="Proteomes" id="UP001595528"/>
    </source>
</evidence>
<evidence type="ECO:0000313" key="3">
    <source>
        <dbReference type="EMBL" id="MFC3228348.1"/>
    </source>
</evidence>
<sequence length="335" mass="36046">MRMRFLSLAGAALAATALILSGFAGPARAEEKVLKVVTGTPVSLVWNQPLKDFIAAVNERGKGVVQVELVGGPEAVPVPEQFRALSSGLVDMHFGPNQYFQGDIPASQAFNASNRSAMDLRADGAWDVINGYYEPQGNIHYLGYFGSGYEFILLLREPPPEGGAFGRDFSGLRLRGTGTYAPLYDALGVTLRDIQVAEVHTALERGAIDGLGWVTLAATDLGFDDFIKARILPTFWQGDLGMAINLDSWNALPQEARTILNEEAAKAEAKAHAFFQDLAAKEAAAFAAAGTQTIELPGDGAAAFLDTAYASRWDEILQRMGEDDGGALRDLFYRP</sequence>
<gene>
    <name evidence="3" type="ORF">ACFOGJ_13985</name>
</gene>
<proteinExistence type="predicted"/>
<evidence type="ECO:0000256" key="1">
    <source>
        <dbReference type="ARBA" id="ARBA00022729"/>
    </source>
</evidence>
<dbReference type="Proteomes" id="UP001595528">
    <property type="component" value="Unassembled WGS sequence"/>
</dbReference>
<dbReference type="Pfam" id="PF03480">
    <property type="entry name" value="DctP"/>
    <property type="match status" value="1"/>
</dbReference>
<dbReference type="InterPro" id="IPR038404">
    <property type="entry name" value="TRAP_DctP_sf"/>
</dbReference>
<organism evidence="3 4">
    <name type="scientific">Marinibaculum pumilum</name>
    <dbReference type="NCBI Taxonomy" id="1766165"/>
    <lineage>
        <taxon>Bacteria</taxon>
        <taxon>Pseudomonadati</taxon>
        <taxon>Pseudomonadota</taxon>
        <taxon>Alphaproteobacteria</taxon>
        <taxon>Rhodospirillales</taxon>
        <taxon>Rhodospirillaceae</taxon>
        <taxon>Marinibaculum</taxon>
    </lineage>
</organism>
<dbReference type="PANTHER" id="PTHR33376:SF5">
    <property type="entry name" value="EXTRACYTOPLASMIC SOLUTE RECEPTOR PROTEIN"/>
    <property type="match status" value="1"/>
</dbReference>
<keyword evidence="1 2" id="KW-0732">Signal</keyword>
<accession>A0ABV7L1A4</accession>
<feature type="signal peptide" evidence="2">
    <location>
        <begin position="1"/>
        <end position="29"/>
    </location>
</feature>
<dbReference type="InterPro" id="IPR018389">
    <property type="entry name" value="DctP_fam"/>
</dbReference>
<evidence type="ECO:0000256" key="2">
    <source>
        <dbReference type="SAM" id="SignalP"/>
    </source>
</evidence>
<comment type="caution">
    <text evidence="3">The sequence shown here is derived from an EMBL/GenBank/DDBJ whole genome shotgun (WGS) entry which is preliminary data.</text>
</comment>
<protein>
    <recommendedName>
        <fullName evidence="5">C4-dicarboxylate ABC transporter substrate-binding protein</fullName>
    </recommendedName>
</protein>
<feature type="chain" id="PRO_5045495103" description="C4-dicarboxylate ABC transporter substrate-binding protein" evidence="2">
    <location>
        <begin position="30"/>
        <end position="335"/>
    </location>
</feature>
<name>A0ABV7L1A4_9PROT</name>
<dbReference type="Gene3D" id="3.40.190.170">
    <property type="entry name" value="Bacterial extracellular solute-binding protein, family 7"/>
    <property type="match status" value="1"/>
</dbReference>
<evidence type="ECO:0008006" key="5">
    <source>
        <dbReference type="Google" id="ProtNLM"/>
    </source>
</evidence>
<keyword evidence="4" id="KW-1185">Reference proteome</keyword>
<dbReference type="PANTHER" id="PTHR33376">
    <property type="match status" value="1"/>
</dbReference>
<dbReference type="RefSeq" id="WP_379901374.1">
    <property type="nucleotide sequence ID" value="NZ_JBHRTR010000028.1"/>
</dbReference>
<reference evidence="4" key="1">
    <citation type="journal article" date="2019" name="Int. J. Syst. Evol. Microbiol.">
        <title>The Global Catalogue of Microorganisms (GCM) 10K type strain sequencing project: providing services to taxonomists for standard genome sequencing and annotation.</title>
        <authorList>
            <consortium name="The Broad Institute Genomics Platform"/>
            <consortium name="The Broad Institute Genome Sequencing Center for Infectious Disease"/>
            <person name="Wu L."/>
            <person name="Ma J."/>
        </authorList>
    </citation>
    <scope>NUCLEOTIDE SEQUENCE [LARGE SCALE GENOMIC DNA]</scope>
    <source>
        <strain evidence="4">KCTC 42964</strain>
    </source>
</reference>
<dbReference type="EMBL" id="JBHRTR010000028">
    <property type="protein sequence ID" value="MFC3228348.1"/>
    <property type="molecule type" value="Genomic_DNA"/>
</dbReference>